<reference evidence="1 2" key="1">
    <citation type="submission" date="2014-09" db="EMBL/GenBank/DDBJ databases">
        <authorList>
            <person name="Magalhaes I.L.F."/>
            <person name="Oliveira U."/>
            <person name="Santos F.R."/>
            <person name="Vidigal T.H.D.A."/>
            <person name="Brescovit A.D."/>
            <person name="Santos A.J."/>
        </authorList>
    </citation>
    <scope>NUCLEOTIDE SEQUENCE [LARGE SCALE GENOMIC DNA]</scope>
</reference>
<sequence>MSGRGGPHHPSDGIVNAPYLEQLLFQPGLEVRQRRGSASSSGSNHRVRVEDLAHCQRVHEANGRTGSFDAHKVDFVEGQSQPVRCHLVAHAEETAQRLSLFLRAVGELPMSGNECTALKCTLDNCILMRDHFHKRMDQRPTGFLLLPSEATLLVCISSLLECLAEKERLQEPGEQWQLDLNGALQLYDLRMDAQDLRLFDYVPLQLAPFDSTSIKVYAGELLPNGYDFESHFDHEWAGPDPDDEGRLLREPLTIRLALSPIKASAYAVMHVRHRQSRCPASVQRSLQLAEYLLRLVCIDLAAKVRSGREDRTSVILARLLGLDDGHEAEASVFDKQVEILLQERQDRKDREAWEREELEEAALEREADGEEYWERASDVENAFGHRDGSAGEEEVGVSSAEEDVKTDLSEFINNPYHAAFSALGFHSLNVVTLHELIELDFFTSAANSFSKDDQASRLDLAPMIFSLLSLASKKASPV</sequence>
<proteinExistence type="predicted"/>
<accession>A0A0P1BG21</accession>
<dbReference type="Proteomes" id="UP000054845">
    <property type="component" value="Unassembled WGS sequence"/>
</dbReference>
<organism evidence="1 2">
    <name type="scientific">Ceraceosorus bombacis</name>
    <dbReference type="NCBI Taxonomy" id="401625"/>
    <lineage>
        <taxon>Eukaryota</taxon>
        <taxon>Fungi</taxon>
        <taxon>Dikarya</taxon>
        <taxon>Basidiomycota</taxon>
        <taxon>Ustilaginomycotina</taxon>
        <taxon>Exobasidiomycetes</taxon>
        <taxon>Ceraceosorales</taxon>
        <taxon>Ceraceosoraceae</taxon>
        <taxon>Ceraceosorus</taxon>
    </lineage>
</organism>
<evidence type="ECO:0000313" key="1">
    <source>
        <dbReference type="EMBL" id="CEH15204.1"/>
    </source>
</evidence>
<protein>
    <submittedName>
        <fullName evidence="1">Uncharacterized protein</fullName>
    </submittedName>
</protein>
<keyword evidence="2" id="KW-1185">Reference proteome</keyword>
<name>A0A0P1BG21_9BASI</name>
<dbReference type="AlphaFoldDB" id="A0A0P1BG21"/>
<dbReference type="OrthoDB" id="10456812at2759"/>
<dbReference type="EMBL" id="CCYA01000258">
    <property type="protein sequence ID" value="CEH15204.1"/>
    <property type="molecule type" value="Genomic_DNA"/>
</dbReference>
<evidence type="ECO:0000313" key="2">
    <source>
        <dbReference type="Proteomes" id="UP000054845"/>
    </source>
</evidence>